<gene>
    <name evidence="1" type="ORF">A0O21_05670</name>
</gene>
<dbReference type="Gene3D" id="1.10.520.40">
    <property type="entry name" value="CRISPR-associated protein Cse2"/>
    <property type="match status" value="1"/>
</dbReference>
<dbReference type="EMBL" id="CP014699">
    <property type="protein sequence ID" value="AND79551.1"/>
    <property type="molecule type" value="Genomic_DNA"/>
</dbReference>
<dbReference type="Proteomes" id="UP000077317">
    <property type="component" value="Chromosome"/>
</dbReference>
<dbReference type="KEGG" id="spat:A0O21_05670"/>
<organism evidence="1 2">
    <name type="scientific">Streptococcus pantholopis</name>
    <dbReference type="NCBI Taxonomy" id="1811193"/>
    <lineage>
        <taxon>Bacteria</taxon>
        <taxon>Bacillati</taxon>
        <taxon>Bacillota</taxon>
        <taxon>Bacilli</taxon>
        <taxon>Lactobacillales</taxon>
        <taxon>Streptococcaceae</taxon>
        <taxon>Streptococcus</taxon>
    </lineage>
</organism>
<dbReference type="OrthoDB" id="1753036at2"/>
<keyword evidence="2" id="KW-1185">Reference proteome</keyword>
<sequence length="198" mass="22925">MPEQKKVKVASTTSKILIKLSKQKNTSSGKAMLARLRQSIGKPISETVAVWPILFEDLPEEFLGCNGHTSYEEWAILTTLQLYALHQQSLSYSVLAGDENKYQNIGCSFRQLRQGEDTTALDRRFNVTTTSSTFEELVYHLRHLITLLKSKSPETKVAYAKLSEDLYWFLRGYQERVRLSWARDYYKRNFKGEKDNDN</sequence>
<dbReference type="Pfam" id="PF09485">
    <property type="entry name" value="CRISPR_Cse2"/>
    <property type="match status" value="1"/>
</dbReference>
<dbReference type="RefSeq" id="WP_067062618.1">
    <property type="nucleotide sequence ID" value="NZ_CP014699.1"/>
</dbReference>
<dbReference type="AlphaFoldDB" id="A0A172Q7Y0"/>
<dbReference type="InterPro" id="IPR038287">
    <property type="entry name" value="Cse2_sf"/>
</dbReference>
<proteinExistence type="predicted"/>
<dbReference type="NCBIfam" id="TIGR02548">
    <property type="entry name" value="casB_cse2"/>
    <property type="match status" value="1"/>
</dbReference>
<name>A0A172Q7Y0_9STRE</name>
<evidence type="ECO:0000313" key="2">
    <source>
        <dbReference type="Proteomes" id="UP000077317"/>
    </source>
</evidence>
<accession>A0A172Q7Y0</accession>
<reference evidence="2" key="2">
    <citation type="submission" date="2016-03" db="EMBL/GenBank/DDBJ databases">
        <title>Streptococcus antelopensis sp. nov., isolated from the feces of the Tibetan antelope (Pantholops hodgsonii) in Hoh Xil National Nature Reserve, Qinghai, China.</title>
        <authorList>
            <person name="Bai X."/>
        </authorList>
    </citation>
    <scope>NUCLEOTIDE SEQUENCE [LARGE SCALE GENOMIC DNA]</scope>
    <source>
        <strain evidence="2">TA 26</strain>
    </source>
</reference>
<dbReference type="InterPro" id="IPR013382">
    <property type="entry name" value="CRISPR-assoc_prot_Cse2"/>
</dbReference>
<evidence type="ECO:0000313" key="1">
    <source>
        <dbReference type="EMBL" id="AND79551.1"/>
    </source>
</evidence>
<dbReference type="STRING" id="1811193.A0O21_05670"/>
<reference evidence="1 2" key="1">
    <citation type="journal article" date="2016" name="Int. J. Syst. Evol. Microbiol.">
        <title>Streptococcuspantholopis sp. nov., isolated from faeces of the Tibetan antelope (Pantholops hodgsonii).</title>
        <authorList>
            <person name="Bai X."/>
            <person name="Xiong Y."/>
            <person name="Lu S."/>
            <person name="Jin D."/>
            <person name="Lai X."/>
            <person name="Yang J."/>
            <person name="Niu L."/>
            <person name="Hu S."/>
            <person name="Meng X."/>
            <person name="Pu J."/>
            <person name="Ye C."/>
            <person name="Xu J."/>
        </authorList>
    </citation>
    <scope>NUCLEOTIDE SEQUENCE [LARGE SCALE GENOMIC DNA]</scope>
    <source>
        <strain evidence="1 2">TA 26</strain>
    </source>
</reference>
<protein>
    <submittedName>
        <fullName evidence="1">Type I-E CRISPR-associated protein Cse2/CasB</fullName>
    </submittedName>
</protein>
<dbReference type="CDD" id="cd09731">
    <property type="entry name" value="Cse2_I-E"/>
    <property type="match status" value="1"/>
</dbReference>